<dbReference type="Proteomes" id="UP001273935">
    <property type="component" value="Unassembled WGS sequence"/>
</dbReference>
<protein>
    <submittedName>
        <fullName evidence="2">Thioredoxin family protein</fullName>
    </submittedName>
</protein>
<dbReference type="InterPro" id="IPR012336">
    <property type="entry name" value="Thioredoxin-like_fold"/>
</dbReference>
<proteinExistence type="predicted"/>
<evidence type="ECO:0000313" key="3">
    <source>
        <dbReference type="Proteomes" id="UP001273935"/>
    </source>
</evidence>
<dbReference type="Gene3D" id="3.40.30.10">
    <property type="entry name" value="Glutaredoxin"/>
    <property type="match status" value="1"/>
</dbReference>
<sequence length="51" mass="5755">FAEEVREEEHFYTSHGIRSVPSVILNGRHLISGGQPEEYFEQAIRQLVAAG</sequence>
<gene>
    <name evidence="2" type="ORF">R0G64_30060</name>
</gene>
<feature type="domain" description="Thioredoxin-like fold" evidence="1">
    <location>
        <begin position="3"/>
        <end position="40"/>
    </location>
</feature>
<reference evidence="2 3" key="1">
    <citation type="submission" date="2023-10" db="EMBL/GenBank/DDBJ databases">
        <title>Pseudomonas otitidis isolated from a paediatric patient with cystic fibrosis in Chile.</title>
        <authorList>
            <person name="Amsteins-Romero L."/>
            <person name="Opazo-Capurro A."/>
            <person name="Matus-Kohler M."/>
            <person name="Gonzalez-Rocha G."/>
        </authorList>
    </citation>
    <scope>NUCLEOTIDE SEQUENCE [LARGE SCALE GENOMIC DNA]</scope>
    <source>
        <strain evidence="2 3">P-714</strain>
    </source>
</reference>
<name>A0ABU3Y1H5_9GAMM</name>
<dbReference type="EMBL" id="JAWJUL010000224">
    <property type="protein sequence ID" value="MDV3443665.1"/>
    <property type="molecule type" value="Genomic_DNA"/>
</dbReference>
<dbReference type="InterPro" id="IPR036249">
    <property type="entry name" value="Thioredoxin-like_sf"/>
</dbReference>
<feature type="non-terminal residue" evidence="2">
    <location>
        <position position="1"/>
    </location>
</feature>
<keyword evidence="3" id="KW-1185">Reference proteome</keyword>
<evidence type="ECO:0000259" key="1">
    <source>
        <dbReference type="Pfam" id="PF13192"/>
    </source>
</evidence>
<accession>A0ABU3Y1H5</accession>
<dbReference type="Pfam" id="PF13192">
    <property type="entry name" value="Thioredoxin_3"/>
    <property type="match status" value="1"/>
</dbReference>
<comment type="caution">
    <text evidence="2">The sequence shown here is derived from an EMBL/GenBank/DDBJ whole genome shotgun (WGS) entry which is preliminary data.</text>
</comment>
<evidence type="ECO:0000313" key="2">
    <source>
        <dbReference type="EMBL" id="MDV3443665.1"/>
    </source>
</evidence>
<dbReference type="SUPFAM" id="SSF52833">
    <property type="entry name" value="Thioredoxin-like"/>
    <property type="match status" value="1"/>
</dbReference>
<organism evidence="2 3">
    <name type="scientific">Metapseudomonas otitidis</name>
    <dbReference type="NCBI Taxonomy" id="319939"/>
    <lineage>
        <taxon>Bacteria</taxon>
        <taxon>Pseudomonadati</taxon>
        <taxon>Pseudomonadota</taxon>
        <taxon>Gammaproteobacteria</taxon>
        <taxon>Pseudomonadales</taxon>
        <taxon>Pseudomonadaceae</taxon>
        <taxon>Metapseudomonas</taxon>
    </lineage>
</organism>